<dbReference type="Proteomes" id="UP001529510">
    <property type="component" value="Unassembled WGS sequence"/>
</dbReference>
<feature type="non-terminal residue" evidence="1">
    <location>
        <position position="50"/>
    </location>
</feature>
<sequence>MKNPSAKKAALPKSPKRCVARRLNSLTLNIRCFKVGTLTKTFRRSDDLAA</sequence>
<reference evidence="1 2" key="1">
    <citation type="submission" date="2024-05" db="EMBL/GenBank/DDBJ databases">
        <title>Genome sequencing and assembly of Indian major carp, Cirrhinus mrigala (Hamilton, 1822).</title>
        <authorList>
            <person name="Mohindra V."/>
            <person name="Chowdhury L.M."/>
            <person name="Lal K."/>
            <person name="Jena J.K."/>
        </authorList>
    </citation>
    <scope>NUCLEOTIDE SEQUENCE [LARGE SCALE GENOMIC DNA]</scope>
    <source>
        <strain evidence="1">CM1030</strain>
        <tissue evidence="1">Blood</tissue>
    </source>
</reference>
<accession>A0ABD0P8Q6</accession>
<protein>
    <recommendedName>
        <fullName evidence="3">Ribosomal protein L32</fullName>
    </recommendedName>
</protein>
<dbReference type="EMBL" id="JAMKFB020000017">
    <property type="protein sequence ID" value="KAL0170364.1"/>
    <property type="molecule type" value="Genomic_DNA"/>
</dbReference>
<dbReference type="AlphaFoldDB" id="A0ABD0P8Q6"/>
<evidence type="ECO:0000313" key="1">
    <source>
        <dbReference type="EMBL" id="KAL0170364.1"/>
    </source>
</evidence>
<evidence type="ECO:0000313" key="2">
    <source>
        <dbReference type="Proteomes" id="UP001529510"/>
    </source>
</evidence>
<gene>
    <name evidence="1" type="ORF">M9458_034960</name>
</gene>
<keyword evidence="2" id="KW-1185">Reference proteome</keyword>
<name>A0ABD0P8Q6_CIRMR</name>
<comment type="caution">
    <text evidence="1">The sequence shown here is derived from an EMBL/GenBank/DDBJ whole genome shotgun (WGS) entry which is preliminary data.</text>
</comment>
<proteinExistence type="predicted"/>
<evidence type="ECO:0008006" key="3">
    <source>
        <dbReference type="Google" id="ProtNLM"/>
    </source>
</evidence>
<organism evidence="1 2">
    <name type="scientific">Cirrhinus mrigala</name>
    <name type="common">Mrigala</name>
    <dbReference type="NCBI Taxonomy" id="683832"/>
    <lineage>
        <taxon>Eukaryota</taxon>
        <taxon>Metazoa</taxon>
        <taxon>Chordata</taxon>
        <taxon>Craniata</taxon>
        <taxon>Vertebrata</taxon>
        <taxon>Euteleostomi</taxon>
        <taxon>Actinopterygii</taxon>
        <taxon>Neopterygii</taxon>
        <taxon>Teleostei</taxon>
        <taxon>Ostariophysi</taxon>
        <taxon>Cypriniformes</taxon>
        <taxon>Cyprinidae</taxon>
        <taxon>Labeoninae</taxon>
        <taxon>Labeonini</taxon>
        <taxon>Cirrhinus</taxon>
    </lineage>
</organism>